<protein>
    <submittedName>
        <fullName evidence="2">Uncharacterized protein</fullName>
    </submittedName>
</protein>
<proteinExistence type="predicted"/>
<evidence type="ECO:0000313" key="2">
    <source>
        <dbReference type="EMBL" id="QEG02629.1"/>
    </source>
</evidence>
<organism evidence="2 3">
    <name type="scientific">Stieleria maiorica</name>
    <dbReference type="NCBI Taxonomy" id="2795974"/>
    <lineage>
        <taxon>Bacteria</taxon>
        <taxon>Pseudomonadati</taxon>
        <taxon>Planctomycetota</taxon>
        <taxon>Planctomycetia</taxon>
        <taxon>Pirellulales</taxon>
        <taxon>Pirellulaceae</taxon>
        <taxon>Stieleria</taxon>
    </lineage>
</organism>
<evidence type="ECO:0000256" key="1">
    <source>
        <dbReference type="SAM" id="MobiDB-lite"/>
    </source>
</evidence>
<evidence type="ECO:0000313" key="3">
    <source>
        <dbReference type="Proteomes" id="UP000321353"/>
    </source>
</evidence>
<dbReference type="EMBL" id="CP036264">
    <property type="protein sequence ID" value="QEG02629.1"/>
    <property type="molecule type" value="Genomic_DNA"/>
</dbReference>
<dbReference type="Proteomes" id="UP000321353">
    <property type="component" value="Chromosome"/>
</dbReference>
<dbReference type="RefSeq" id="WP_147871540.1">
    <property type="nucleotide sequence ID" value="NZ_CP036264.1"/>
</dbReference>
<name>A0A5B9MMM9_9BACT</name>
<feature type="compositionally biased region" description="Basic and acidic residues" evidence="1">
    <location>
        <begin position="93"/>
        <end position="105"/>
    </location>
</feature>
<gene>
    <name evidence="2" type="ORF">Mal15_67500</name>
</gene>
<feature type="region of interest" description="Disordered" evidence="1">
    <location>
        <begin position="86"/>
        <end position="107"/>
    </location>
</feature>
<accession>A0A5B9MMM9</accession>
<sequence>MGITIHYRGTVDDLGKIETMDRLRRKNDLRSERMTRRIAEATASGMSVNEAFELAMQEEGFSPPSREAADGDERLIEDVSQKQPWLESLPSHPFDRDSQPSRSDTHPAVTEAESFLMAAMKLAKEERDTSPFVSILTRASMDMLGGVVQATSDDFSALTHRALAISQLKRALAGHAYARGAIFGLRSAEVISQEQSSAFHDQLESLLGTIHQLTEDAWA</sequence>
<dbReference type="KEGG" id="smam:Mal15_67500"/>
<reference evidence="2 3" key="1">
    <citation type="submission" date="2019-02" db="EMBL/GenBank/DDBJ databases">
        <title>Planctomycetal bacteria perform biofilm scaping via a novel small molecule.</title>
        <authorList>
            <person name="Jeske O."/>
            <person name="Boedeker C."/>
            <person name="Wiegand S."/>
            <person name="Breitling P."/>
            <person name="Kallscheuer N."/>
            <person name="Jogler M."/>
            <person name="Rohde M."/>
            <person name="Petersen J."/>
            <person name="Medema M.H."/>
            <person name="Surup F."/>
            <person name="Jogler C."/>
        </authorList>
    </citation>
    <scope>NUCLEOTIDE SEQUENCE [LARGE SCALE GENOMIC DNA]</scope>
    <source>
        <strain evidence="2 3">Mal15</strain>
    </source>
</reference>
<dbReference type="AlphaFoldDB" id="A0A5B9MMM9"/>
<keyword evidence="3" id="KW-1185">Reference proteome</keyword>